<evidence type="ECO:0000256" key="1">
    <source>
        <dbReference type="SAM" id="Phobius"/>
    </source>
</evidence>
<reference evidence="3 4" key="1">
    <citation type="submission" date="2021-01" db="EMBL/GenBank/DDBJ databases">
        <title>Whole genome shotgun sequence of Catellatospora bangladeshensis NBRC 107357.</title>
        <authorList>
            <person name="Komaki H."/>
            <person name="Tamura T."/>
        </authorList>
    </citation>
    <scope>NUCLEOTIDE SEQUENCE [LARGE SCALE GENOMIC DNA]</scope>
    <source>
        <strain evidence="3 4">NBRC 107357</strain>
    </source>
</reference>
<keyword evidence="1" id="KW-0812">Transmembrane</keyword>
<dbReference type="Proteomes" id="UP000601223">
    <property type="component" value="Unassembled WGS sequence"/>
</dbReference>
<evidence type="ECO:0000259" key="2">
    <source>
        <dbReference type="Pfam" id="PF02517"/>
    </source>
</evidence>
<keyword evidence="4" id="KW-1185">Reference proteome</keyword>
<dbReference type="AlphaFoldDB" id="A0A8J3JJB1"/>
<feature type="transmembrane region" description="Helical" evidence="1">
    <location>
        <begin position="244"/>
        <end position="261"/>
    </location>
</feature>
<dbReference type="InterPro" id="IPR003675">
    <property type="entry name" value="Rce1/LyrA-like_dom"/>
</dbReference>
<feature type="transmembrane region" description="Helical" evidence="1">
    <location>
        <begin position="219"/>
        <end position="238"/>
    </location>
</feature>
<feature type="transmembrane region" description="Helical" evidence="1">
    <location>
        <begin position="36"/>
        <end position="53"/>
    </location>
</feature>
<dbReference type="GO" id="GO:0080120">
    <property type="term" value="P:CAAX-box protein maturation"/>
    <property type="evidence" value="ECO:0007669"/>
    <property type="project" value="UniProtKB-ARBA"/>
</dbReference>
<dbReference type="GO" id="GO:0004175">
    <property type="term" value="F:endopeptidase activity"/>
    <property type="evidence" value="ECO:0007669"/>
    <property type="project" value="UniProtKB-ARBA"/>
</dbReference>
<keyword evidence="1" id="KW-0472">Membrane</keyword>
<dbReference type="Pfam" id="PF02517">
    <property type="entry name" value="Rce1-like"/>
    <property type="match status" value="1"/>
</dbReference>
<organism evidence="3 4">
    <name type="scientific">Catellatospora bangladeshensis</name>
    <dbReference type="NCBI Taxonomy" id="310355"/>
    <lineage>
        <taxon>Bacteria</taxon>
        <taxon>Bacillati</taxon>
        <taxon>Actinomycetota</taxon>
        <taxon>Actinomycetes</taxon>
        <taxon>Micromonosporales</taxon>
        <taxon>Micromonosporaceae</taxon>
        <taxon>Catellatospora</taxon>
    </lineage>
</organism>
<feature type="transmembrane region" description="Helical" evidence="1">
    <location>
        <begin position="109"/>
        <end position="128"/>
    </location>
</feature>
<gene>
    <name evidence="3" type="ORF">Cba03nite_71660</name>
</gene>
<sequence length="291" mass="30447">MPQRRSTRSRRAFDTMTGMLTTTDAPAADRVSTRRWGGAALVAVAAFLVGLPVSRDAPLLWAALAGVLAVISAAAYALRDPAVLRAVLLVDLVVACTAAGTWLLPAGLLTWPTTVLVAMAIGVGIARLRPELRPVAPWLRRGRRTPELPWLVLAVVVLSAAALTAWAWLADPPVPPFVANLGDRPVAVIAAGVIGFSVVNAVAEEFLYRGVLQTELTALAGATTAIIVQAAAFGVAHWSGFPSGWMGVGMSAAYGLLLGVIRHRTGGILAVFAVHILADTTIGLLGMYLLR</sequence>
<feature type="transmembrane region" description="Helical" evidence="1">
    <location>
        <begin position="83"/>
        <end position="103"/>
    </location>
</feature>
<feature type="domain" description="CAAX prenyl protease 2/Lysostaphin resistance protein A-like" evidence="2">
    <location>
        <begin position="191"/>
        <end position="280"/>
    </location>
</feature>
<proteinExistence type="predicted"/>
<feature type="transmembrane region" description="Helical" evidence="1">
    <location>
        <begin position="188"/>
        <end position="207"/>
    </location>
</feature>
<feature type="transmembrane region" description="Helical" evidence="1">
    <location>
        <begin position="148"/>
        <end position="168"/>
    </location>
</feature>
<comment type="caution">
    <text evidence="3">The sequence shown here is derived from an EMBL/GenBank/DDBJ whole genome shotgun (WGS) entry which is preliminary data.</text>
</comment>
<accession>A0A8J3JJB1</accession>
<name>A0A8J3JJB1_9ACTN</name>
<feature type="transmembrane region" description="Helical" evidence="1">
    <location>
        <begin position="59"/>
        <end position="78"/>
    </location>
</feature>
<feature type="transmembrane region" description="Helical" evidence="1">
    <location>
        <begin position="268"/>
        <end position="290"/>
    </location>
</feature>
<protein>
    <recommendedName>
        <fullName evidence="2">CAAX prenyl protease 2/Lysostaphin resistance protein A-like domain-containing protein</fullName>
    </recommendedName>
</protein>
<dbReference type="EMBL" id="BONF01000053">
    <property type="protein sequence ID" value="GIF85817.1"/>
    <property type="molecule type" value="Genomic_DNA"/>
</dbReference>
<evidence type="ECO:0000313" key="3">
    <source>
        <dbReference type="EMBL" id="GIF85817.1"/>
    </source>
</evidence>
<evidence type="ECO:0000313" key="4">
    <source>
        <dbReference type="Proteomes" id="UP000601223"/>
    </source>
</evidence>
<keyword evidence="1" id="KW-1133">Transmembrane helix</keyword>